<dbReference type="Gene3D" id="1.10.150.240">
    <property type="entry name" value="Putative phosphatase, domain 2"/>
    <property type="match status" value="1"/>
</dbReference>
<gene>
    <name evidence="6" type="ordered locus">XBJ1_0154</name>
</gene>
<protein>
    <recommendedName>
        <fullName evidence="4">phosphoglycolate phosphatase</fullName>
        <ecNumber evidence="4">3.1.3.18</ecNumber>
    </recommendedName>
</protein>
<dbReference type="PANTHER" id="PTHR43434:SF1">
    <property type="entry name" value="PHOSPHOGLYCOLATE PHOSPHATASE"/>
    <property type="match status" value="1"/>
</dbReference>
<name>D3UYC7_XENBS</name>
<reference evidence="6" key="1">
    <citation type="journal article" date="2011" name="PLoS ONE">
        <title>The entomopathogenic bacterial endosymbionts xenorhabdus and photorhabdus: convergent lifestyles from divergent genomes.</title>
        <authorList>
            <person name="Chaston J.M."/>
            <person name="Suen G."/>
            <person name="Tucker S.L."/>
            <person name="Andersen A.W."/>
            <person name="Bhasin A."/>
            <person name="Bode E."/>
            <person name="Bode H.B."/>
            <person name="Brachmann A.O."/>
            <person name="Cowles C.E."/>
            <person name="Cowles K.N."/>
            <person name="Darby C."/>
            <person name="de Leon L."/>
            <person name="Drace K."/>
            <person name="Du Z."/>
            <person name="Givaudan A."/>
            <person name="Herbert Tran E.E."/>
            <person name="Jewell K.A."/>
            <person name="Knack J.J."/>
            <person name="Krasomil-Osterfeld K.C."/>
            <person name="Kukor R."/>
            <person name="Lanois A."/>
            <person name="Latreille P."/>
            <person name="Leimgruber N.K."/>
            <person name="Lipke C.M."/>
            <person name="Liu R."/>
            <person name="Lu X."/>
            <person name="Martens E.C."/>
            <person name="Marri P.R."/>
            <person name="Medigue C."/>
            <person name="Menard M.L."/>
            <person name="Miller N.M."/>
            <person name="Morales-Soto N."/>
            <person name="Norton S."/>
            <person name="Ogier J.C."/>
            <person name="Orchard S.S."/>
            <person name="Park D."/>
            <person name="Park Y."/>
            <person name="Qurollo B.A."/>
            <person name="Sugar D.R."/>
            <person name="Richards G.R."/>
            <person name="Rouy Z."/>
            <person name="Slominski B."/>
            <person name="Slominski K."/>
            <person name="Snyder H."/>
            <person name="Tjaden B.C."/>
            <person name="van der Hoeven R."/>
            <person name="Welch R.D."/>
            <person name="Wheeler C."/>
            <person name="Xiang B."/>
            <person name="Barbazuk B."/>
            <person name="Gaudriault S."/>
            <person name="Goodner B."/>
            <person name="Slater S.C."/>
            <person name="Forst S."/>
            <person name="Goldman B.S."/>
            <person name="Goodrich-Blair H."/>
        </authorList>
    </citation>
    <scope>NUCLEOTIDE SEQUENCE [LARGE SCALE GENOMIC DNA]</scope>
    <source>
        <strain evidence="6">SS-2004</strain>
    </source>
</reference>
<dbReference type="KEGG" id="xbo:XBJ1_0154"/>
<dbReference type="GO" id="GO:0006281">
    <property type="term" value="P:DNA repair"/>
    <property type="evidence" value="ECO:0007669"/>
    <property type="project" value="TreeGrafter"/>
</dbReference>
<dbReference type="GO" id="GO:0046872">
    <property type="term" value="F:metal ion binding"/>
    <property type="evidence" value="ECO:0007669"/>
    <property type="project" value="UniProtKB-KW"/>
</dbReference>
<sequence length="245" mass="28732">MIIALDFDGVVVDAIDECLLVSWNTFNGKGYQQFNKNTLESIPRSFREKFLNYRSYVRHDGHFIVPYYLNDEVFVNKDSFENVYSRISTSDKDRFRNSFIEYRIKVRNTYPKVWTSLHKFLMDIETLLNSGNEFIIVSGKDSSSIHFLLCMIGVEFPISKIYGRMTNKSETLKSINNKAYMKGEKFIFIDDNLDNVKEAINNDIPSVWAEWGYNTKEQFCEAKQLKIPSLKQKDLSDLIKSLHQY</sequence>
<evidence type="ECO:0000256" key="2">
    <source>
        <dbReference type="ARBA" id="ARBA00004818"/>
    </source>
</evidence>
<organism evidence="6 7">
    <name type="scientific">Xenorhabdus bovienii (strain SS-2004)</name>
    <name type="common">Xenorhabdus nematophila subsp. bovienii</name>
    <dbReference type="NCBI Taxonomy" id="406818"/>
    <lineage>
        <taxon>Bacteria</taxon>
        <taxon>Pseudomonadati</taxon>
        <taxon>Pseudomonadota</taxon>
        <taxon>Gammaproteobacteria</taxon>
        <taxon>Enterobacterales</taxon>
        <taxon>Morganellaceae</taxon>
        <taxon>Xenorhabdus</taxon>
    </lineage>
</organism>
<dbReference type="eggNOG" id="COG0546">
    <property type="taxonomic scope" value="Bacteria"/>
</dbReference>
<evidence type="ECO:0000256" key="4">
    <source>
        <dbReference type="ARBA" id="ARBA00013078"/>
    </source>
</evidence>
<dbReference type="EMBL" id="FN667741">
    <property type="protein sequence ID" value="CBJ79305.1"/>
    <property type="molecule type" value="Genomic_DNA"/>
</dbReference>
<comment type="catalytic activity">
    <reaction evidence="1">
        <text>2-phosphoglycolate + H2O = glycolate + phosphate</text>
        <dbReference type="Rhea" id="RHEA:14369"/>
        <dbReference type="ChEBI" id="CHEBI:15377"/>
        <dbReference type="ChEBI" id="CHEBI:29805"/>
        <dbReference type="ChEBI" id="CHEBI:43474"/>
        <dbReference type="ChEBI" id="CHEBI:58033"/>
        <dbReference type="EC" id="3.1.3.18"/>
    </reaction>
</comment>
<dbReference type="AlphaFoldDB" id="D3UYC7"/>
<dbReference type="STRING" id="406818.XBJ1_0154"/>
<dbReference type="InterPro" id="IPR050155">
    <property type="entry name" value="HAD-like_hydrolase_sf"/>
</dbReference>
<comment type="pathway">
    <text evidence="2">Organic acid metabolism; glycolate biosynthesis; glycolate from 2-phosphoglycolate: step 1/1.</text>
</comment>
<accession>D3UYC7</accession>
<dbReference type="RefSeq" id="WP_012986772.1">
    <property type="nucleotide sequence ID" value="NC_013892.1"/>
</dbReference>
<keyword evidence="5" id="KW-0479">Metal-binding</keyword>
<dbReference type="EC" id="3.1.3.18" evidence="4"/>
<evidence type="ECO:0000256" key="5">
    <source>
        <dbReference type="ARBA" id="ARBA00022723"/>
    </source>
</evidence>
<dbReference type="PATRIC" id="fig|406818.4.peg.143"/>
<proteinExistence type="inferred from homology"/>
<dbReference type="InterPro" id="IPR023198">
    <property type="entry name" value="PGP-like_dom2"/>
</dbReference>
<evidence type="ECO:0000313" key="6">
    <source>
        <dbReference type="EMBL" id="CBJ79305.1"/>
    </source>
</evidence>
<dbReference type="InterPro" id="IPR036412">
    <property type="entry name" value="HAD-like_sf"/>
</dbReference>
<dbReference type="Proteomes" id="UP000002045">
    <property type="component" value="Chromosome"/>
</dbReference>
<comment type="similarity">
    <text evidence="3">Belongs to the HAD-like hydrolase superfamily. CbbY/CbbZ/Gph/YieH family.</text>
</comment>
<evidence type="ECO:0000256" key="3">
    <source>
        <dbReference type="ARBA" id="ARBA00006171"/>
    </source>
</evidence>
<dbReference type="PANTHER" id="PTHR43434">
    <property type="entry name" value="PHOSPHOGLYCOLATE PHOSPHATASE"/>
    <property type="match status" value="1"/>
</dbReference>
<evidence type="ECO:0000256" key="1">
    <source>
        <dbReference type="ARBA" id="ARBA00000830"/>
    </source>
</evidence>
<dbReference type="GO" id="GO:0008967">
    <property type="term" value="F:phosphoglycolate phosphatase activity"/>
    <property type="evidence" value="ECO:0007669"/>
    <property type="project" value="UniProtKB-EC"/>
</dbReference>
<dbReference type="HOGENOM" id="CLU_1133233_0_0_6"/>
<dbReference type="SUPFAM" id="SSF56784">
    <property type="entry name" value="HAD-like"/>
    <property type="match status" value="1"/>
</dbReference>
<dbReference type="Gene3D" id="3.40.50.1000">
    <property type="entry name" value="HAD superfamily/HAD-like"/>
    <property type="match status" value="1"/>
</dbReference>
<evidence type="ECO:0000313" key="7">
    <source>
        <dbReference type="Proteomes" id="UP000002045"/>
    </source>
</evidence>
<dbReference type="InterPro" id="IPR023214">
    <property type="entry name" value="HAD_sf"/>
</dbReference>